<dbReference type="InterPro" id="IPR041588">
    <property type="entry name" value="Integrase_H2C2"/>
</dbReference>
<evidence type="ECO:0000256" key="11">
    <source>
        <dbReference type="ARBA" id="ARBA00022908"/>
    </source>
</evidence>
<keyword evidence="12" id="KW-0695">RNA-directed DNA polymerase</keyword>
<keyword evidence="17" id="KW-0862">Zinc</keyword>
<evidence type="ECO:0000256" key="14">
    <source>
        <dbReference type="ARBA" id="ARBA00023125"/>
    </source>
</evidence>
<dbReference type="Pfam" id="PF00098">
    <property type="entry name" value="zf-CCHC"/>
    <property type="match status" value="1"/>
</dbReference>
<keyword evidence="14" id="KW-0238">DNA-binding</keyword>
<keyword evidence="3" id="KW-0808">Transferase</keyword>
<evidence type="ECO:0000256" key="18">
    <source>
        <dbReference type="SAM" id="MobiDB-lite"/>
    </source>
</evidence>
<dbReference type="Pfam" id="PF17921">
    <property type="entry name" value="Integrase_H2C2"/>
    <property type="match status" value="1"/>
</dbReference>
<dbReference type="GO" id="GO:0008270">
    <property type="term" value="F:zinc ion binding"/>
    <property type="evidence" value="ECO:0007669"/>
    <property type="project" value="UniProtKB-KW"/>
</dbReference>
<evidence type="ECO:0000256" key="7">
    <source>
        <dbReference type="ARBA" id="ARBA00022750"/>
    </source>
</evidence>
<dbReference type="SMART" id="SM00298">
    <property type="entry name" value="CHROMO"/>
    <property type="match status" value="1"/>
</dbReference>
<evidence type="ECO:0000256" key="4">
    <source>
        <dbReference type="ARBA" id="ARBA00022695"/>
    </source>
</evidence>
<dbReference type="EMBL" id="FWEW01003834">
    <property type="protein sequence ID" value="SLM41330.1"/>
    <property type="molecule type" value="Genomic_DNA"/>
</dbReference>
<dbReference type="InterPro" id="IPR036397">
    <property type="entry name" value="RNaseH_sf"/>
</dbReference>
<feature type="compositionally biased region" description="Pro residues" evidence="18">
    <location>
        <begin position="1541"/>
        <end position="1550"/>
    </location>
</feature>
<keyword evidence="10" id="KW-0460">Magnesium</keyword>
<dbReference type="Gene3D" id="4.10.60.10">
    <property type="entry name" value="Zinc finger, CCHC-type"/>
    <property type="match status" value="1"/>
</dbReference>
<evidence type="ECO:0000256" key="16">
    <source>
        <dbReference type="ARBA" id="ARBA00023268"/>
    </source>
</evidence>
<evidence type="ECO:0000256" key="1">
    <source>
        <dbReference type="ARBA" id="ARBA00011353"/>
    </source>
</evidence>
<dbReference type="SUPFAM" id="SSF54160">
    <property type="entry name" value="Chromo domain-like"/>
    <property type="match status" value="1"/>
</dbReference>
<accession>A0A1W5DED4</accession>
<keyword evidence="2" id="KW-0645">Protease</keyword>
<dbReference type="CDD" id="cd00024">
    <property type="entry name" value="CD_CSD"/>
    <property type="match status" value="1"/>
</dbReference>
<dbReference type="Pfam" id="PF17919">
    <property type="entry name" value="RT_RNaseH_2"/>
    <property type="match status" value="1"/>
</dbReference>
<dbReference type="Gene3D" id="3.30.70.270">
    <property type="match status" value="1"/>
</dbReference>
<dbReference type="Pfam" id="PF00385">
    <property type="entry name" value="Chromo"/>
    <property type="match status" value="1"/>
</dbReference>
<protein>
    <submittedName>
        <fullName evidence="21">Zinc finger, CCHC-type</fullName>
    </submittedName>
</protein>
<dbReference type="Gene3D" id="3.10.10.10">
    <property type="entry name" value="HIV Type 1 Reverse Transcriptase, subunit A, domain 1"/>
    <property type="match status" value="1"/>
</dbReference>
<evidence type="ECO:0000256" key="8">
    <source>
        <dbReference type="ARBA" id="ARBA00022759"/>
    </source>
</evidence>
<evidence type="ECO:0000256" key="15">
    <source>
        <dbReference type="ARBA" id="ARBA00023172"/>
    </source>
</evidence>
<evidence type="ECO:0000256" key="6">
    <source>
        <dbReference type="ARBA" id="ARBA00022723"/>
    </source>
</evidence>
<proteinExistence type="predicted"/>
<feature type="region of interest" description="Disordered" evidence="18">
    <location>
        <begin position="1"/>
        <end position="25"/>
    </location>
</feature>
<reference evidence="22" key="1">
    <citation type="submission" date="2017-03" db="EMBL/GenBank/DDBJ databases">
        <authorList>
            <person name="Sharma R."/>
            <person name="Thines M."/>
        </authorList>
    </citation>
    <scope>NUCLEOTIDE SEQUENCE [LARGE SCALE GENOMIC DNA]</scope>
</reference>
<evidence type="ECO:0000256" key="9">
    <source>
        <dbReference type="ARBA" id="ARBA00022801"/>
    </source>
</evidence>
<feature type="region of interest" description="Disordered" evidence="18">
    <location>
        <begin position="957"/>
        <end position="976"/>
    </location>
</feature>
<dbReference type="InterPro" id="IPR050951">
    <property type="entry name" value="Retrovirus_Pol_polyprotein"/>
</dbReference>
<keyword evidence="17" id="KW-0863">Zinc-finger</keyword>
<evidence type="ECO:0000313" key="22">
    <source>
        <dbReference type="Proteomes" id="UP000192927"/>
    </source>
</evidence>
<dbReference type="Gene3D" id="3.10.20.370">
    <property type="match status" value="1"/>
</dbReference>
<dbReference type="InterPro" id="IPR000477">
    <property type="entry name" value="RT_dom"/>
</dbReference>
<dbReference type="GO" id="GO:0003677">
    <property type="term" value="F:DNA binding"/>
    <property type="evidence" value="ECO:0007669"/>
    <property type="project" value="UniProtKB-KW"/>
</dbReference>
<dbReference type="GO" id="GO:0003887">
    <property type="term" value="F:DNA-directed DNA polymerase activity"/>
    <property type="evidence" value="ECO:0007669"/>
    <property type="project" value="UniProtKB-KW"/>
</dbReference>
<dbReference type="InterPro" id="IPR001878">
    <property type="entry name" value="Znf_CCHC"/>
</dbReference>
<evidence type="ECO:0000256" key="2">
    <source>
        <dbReference type="ARBA" id="ARBA00022670"/>
    </source>
</evidence>
<dbReference type="InterPro" id="IPR016197">
    <property type="entry name" value="Chromo-like_dom_sf"/>
</dbReference>
<dbReference type="InterPro" id="IPR023780">
    <property type="entry name" value="Chromo_domain"/>
</dbReference>
<dbReference type="Gene3D" id="2.40.70.10">
    <property type="entry name" value="Acid Proteases"/>
    <property type="match status" value="1"/>
</dbReference>
<name>A0A1W5DED4_9LECA</name>
<keyword evidence="11" id="KW-0229">DNA integration</keyword>
<evidence type="ECO:0000256" key="17">
    <source>
        <dbReference type="PROSITE-ProRule" id="PRU00047"/>
    </source>
</evidence>
<dbReference type="InterPro" id="IPR043502">
    <property type="entry name" value="DNA/RNA_pol_sf"/>
</dbReference>
<dbReference type="InterPro" id="IPR056924">
    <property type="entry name" value="SH3_Tf2-1"/>
</dbReference>
<feature type="domain" description="Chromo" evidence="19">
    <location>
        <begin position="1376"/>
        <end position="1434"/>
    </location>
</feature>
<feature type="compositionally biased region" description="Low complexity" evidence="18">
    <location>
        <begin position="1"/>
        <end position="11"/>
    </location>
</feature>
<dbReference type="Gene3D" id="3.30.420.10">
    <property type="entry name" value="Ribonuclease H-like superfamily/Ribonuclease H"/>
    <property type="match status" value="1"/>
</dbReference>
<evidence type="ECO:0000256" key="5">
    <source>
        <dbReference type="ARBA" id="ARBA00022722"/>
    </source>
</evidence>
<evidence type="ECO:0000256" key="3">
    <source>
        <dbReference type="ARBA" id="ARBA00022679"/>
    </source>
</evidence>
<dbReference type="InterPro" id="IPR005162">
    <property type="entry name" value="Retrotrans_gag_dom"/>
</dbReference>
<dbReference type="PROSITE" id="PS50158">
    <property type="entry name" value="ZF_CCHC"/>
    <property type="match status" value="1"/>
</dbReference>
<dbReference type="PROSITE" id="PS50013">
    <property type="entry name" value="CHROMO_2"/>
    <property type="match status" value="1"/>
</dbReference>
<dbReference type="PANTHER" id="PTHR37984:SF5">
    <property type="entry name" value="PROTEIN NYNRIN-LIKE"/>
    <property type="match status" value="1"/>
</dbReference>
<feature type="compositionally biased region" description="Basic residues" evidence="18">
    <location>
        <begin position="962"/>
        <end position="971"/>
    </location>
</feature>
<evidence type="ECO:0000256" key="13">
    <source>
        <dbReference type="ARBA" id="ARBA00022932"/>
    </source>
</evidence>
<dbReference type="GO" id="GO:0004190">
    <property type="term" value="F:aspartic-type endopeptidase activity"/>
    <property type="evidence" value="ECO:0007669"/>
    <property type="project" value="UniProtKB-KW"/>
</dbReference>
<keyword evidence="22" id="KW-1185">Reference proteome</keyword>
<dbReference type="Pfam" id="PF00078">
    <property type="entry name" value="RVT_1"/>
    <property type="match status" value="1"/>
</dbReference>
<evidence type="ECO:0000259" key="19">
    <source>
        <dbReference type="PROSITE" id="PS50013"/>
    </source>
</evidence>
<dbReference type="CDD" id="cd01647">
    <property type="entry name" value="RT_LTR"/>
    <property type="match status" value="1"/>
</dbReference>
<feature type="region of interest" description="Disordered" evidence="18">
    <location>
        <begin position="1427"/>
        <end position="1467"/>
    </location>
</feature>
<dbReference type="GO" id="GO:0004519">
    <property type="term" value="F:endonuclease activity"/>
    <property type="evidence" value="ECO:0007669"/>
    <property type="project" value="UniProtKB-KW"/>
</dbReference>
<evidence type="ECO:0000259" key="20">
    <source>
        <dbReference type="PROSITE" id="PS50158"/>
    </source>
</evidence>
<dbReference type="InterPro" id="IPR036875">
    <property type="entry name" value="Znf_CCHC_sf"/>
</dbReference>
<dbReference type="Pfam" id="PF03732">
    <property type="entry name" value="Retrotrans_gag"/>
    <property type="match status" value="1"/>
</dbReference>
<dbReference type="SUPFAM" id="SSF53098">
    <property type="entry name" value="Ribonuclease H-like"/>
    <property type="match status" value="1"/>
</dbReference>
<keyword evidence="13" id="KW-0239">DNA-directed DNA polymerase</keyword>
<keyword evidence="4" id="KW-0548">Nucleotidyltransferase</keyword>
<evidence type="ECO:0000313" key="21">
    <source>
        <dbReference type="EMBL" id="SLM41330.1"/>
    </source>
</evidence>
<dbReference type="FunFam" id="3.10.20.370:FF:000001">
    <property type="entry name" value="Retrovirus-related Pol polyprotein from transposon 17.6-like protein"/>
    <property type="match status" value="1"/>
</dbReference>
<dbReference type="GO" id="GO:0003964">
    <property type="term" value="F:RNA-directed DNA polymerase activity"/>
    <property type="evidence" value="ECO:0007669"/>
    <property type="project" value="UniProtKB-KW"/>
</dbReference>
<dbReference type="GO" id="GO:0006508">
    <property type="term" value="P:proteolysis"/>
    <property type="evidence" value="ECO:0007669"/>
    <property type="project" value="UniProtKB-KW"/>
</dbReference>
<sequence>MSTTGSTKAGAATGGATGDTKMRDAPAIKVPPQVLTMKQLKIATPTPFTGERKKLDTFLLQMTLYFRFNEALFKQEQDKVMYASYYLQGEAEAWFRPYLKDWVQHCDTNPEDADDDTLELFRSFGKFHTAINLVFGDINEQRTAKREICRLKQTKSAADYTAQFKRISVGTNWDDVALVAQYYHGLKDGVKDEISQRERPDKLHAMMLMAGHASYRDEKKTYSHGHKHKHHKHRKHDKYGPKEIEIDVIAPTKKKAFDGKCYNCGKKGHLARDCRGPIKNQKSGRFQCSKKTKHAEISWIECYDNSCNVHQSDKDGAGWDPQQPRQIAVVGKDESDRYGILPTEEDFAKAKNQYSPMYLDGPDKQTEAEQWIQDAEEQLCHELLVSQTSSELAQEDAMDKQRQTYSECGSDKLEDNRARYHDKQAQEAAQQIREHRRLELLLTQLTHQVMDGMMLAHNKDHFIKPSVPSPPQNADVGQTKPNLSSTRHGHGPYTNDPGTRPVRSLQEKVGKQESILGQSQAQTQPTWLIPNSIWTHETVYSMPGTQHSQLKIPVTIRTLETWAMVDSGATGNFLSEQFVCDNQIQIMRKAHHYCVGNADGSPNAGNKGRVLHKARMWTKYQTYEGLVTWDIATIGHIAILGMPWLKQANPTINWDKGTVQMDTKPVGQRHKVSALAELTIPAEYAEFEAMFTEPAVKDALPKHQPWDHEIPLMPGKNPEKQPIYTITPANLELNAITIKNSYALPLILELQDRLQGAKWFTKFDIPVAYHQIRIKAGEEWKTAFRTCLGHYEYQVMPFGLTNAPATFQSYINNVLQEYLDVFVTKYSQKATPLTNLTKKEQPFQWNKEHQQAFEAIKEAFMNGKVLYIFNPELATEVETDASDGAIGACLGQRKDKKLLPVAFYSQKLTPPEQNYKIHDKELLAIVHALKQWRVYLEGSKDEVKVYLDHKNFKSFTTTKPKSQLRHQPTKVRRTDPGATFEISDPEGEQLIREALIKDKAVQDLCQVNQEPGSLFEYKDRILWFDGKCYVPKSAREWVIRTCHNDRTQGHQGIKQTIDKVMQHWYIPRAQHEVEQYIKKCDLCQRSKHAQHAPYGQLQTVPTMDQPWKTIAFDFIVKLPVSQEPVTQQYYNTILVVTDKLTKYGKFVPYLEGSTATELAYAFYKHVVADHGLPTQIITDWDKGPTQTIHGLPPADGWTDGMIKPNVGTIPSKLPYNTAKNATTGCTPFYANYSFEADIKNVPRGLQPVAQRAKVKVEHLTQLHQQLHQDIAFASQQTAKYYNNKRKKGPSLEDGDKVYLLQRNIRTKRPAKKLDHTKLGPFRIKKKLGPNIYKLQLPDSMKIHPVFHTTVLEPAHPSIPIATQVPTLEMDNNKKVYNVEKILQSRLENGKLQYLVNWKGYSMNDNTWEPASQFTSKKFLQDFHRHHPKQPKFHEGRNFIPVGDNGRNPTPVGDNGNNSQTESESELDMAHMQQELALLPNTLPASCEQPQNGDPESRSEGGVVPINIEDNDKSALELAEESAEEEGKKEEEEESLALDPEIMPPQSPPLGPCQLARNIGGKLPNYYDLN</sequence>
<dbReference type="CDD" id="cd09274">
    <property type="entry name" value="RNase_HI_RT_Ty3"/>
    <property type="match status" value="1"/>
</dbReference>
<feature type="compositionally biased region" description="Polar residues" evidence="18">
    <location>
        <begin position="475"/>
        <end position="486"/>
    </location>
</feature>
<dbReference type="GO" id="GO:0015074">
    <property type="term" value="P:DNA integration"/>
    <property type="evidence" value="ECO:0007669"/>
    <property type="project" value="UniProtKB-KW"/>
</dbReference>
<evidence type="ECO:0000256" key="12">
    <source>
        <dbReference type="ARBA" id="ARBA00022918"/>
    </source>
</evidence>
<dbReference type="InterPro" id="IPR012337">
    <property type="entry name" value="RNaseH-like_sf"/>
</dbReference>
<keyword evidence="16" id="KW-0511">Multifunctional enzyme</keyword>
<dbReference type="PANTHER" id="PTHR37984">
    <property type="entry name" value="PROTEIN CBG26694"/>
    <property type="match status" value="1"/>
</dbReference>
<dbReference type="SMART" id="SM00343">
    <property type="entry name" value="ZnF_C2HC"/>
    <property type="match status" value="1"/>
</dbReference>
<dbReference type="InterPro" id="IPR021109">
    <property type="entry name" value="Peptidase_aspartic_dom_sf"/>
</dbReference>
<feature type="region of interest" description="Disordered" evidence="18">
    <location>
        <begin position="1483"/>
        <end position="1552"/>
    </location>
</feature>
<keyword evidence="6" id="KW-0479">Metal-binding</keyword>
<dbReference type="Gene3D" id="1.10.340.70">
    <property type="match status" value="1"/>
</dbReference>
<keyword evidence="15" id="KW-0233">DNA recombination</keyword>
<keyword evidence="5" id="KW-0540">Nuclease</keyword>
<dbReference type="InterPro" id="IPR041577">
    <property type="entry name" value="RT_RNaseH_2"/>
</dbReference>
<dbReference type="CDD" id="cd00303">
    <property type="entry name" value="retropepsin_like"/>
    <property type="match status" value="1"/>
</dbReference>
<dbReference type="Pfam" id="PF24626">
    <property type="entry name" value="SH3_Tf2-1"/>
    <property type="match status" value="1"/>
</dbReference>
<keyword evidence="7" id="KW-0064">Aspartyl protease</keyword>
<dbReference type="Proteomes" id="UP000192927">
    <property type="component" value="Unassembled WGS sequence"/>
</dbReference>
<dbReference type="GO" id="GO:0006338">
    <property type="term" value="P:chromatin remodeling"/>
    <property type="evidence" value="ECO:0007669"/>
    <property type="project" value="UniProtKB-ARBA"/>
</dbReference>
<keyword evidence="9" id="KW-0378">Hydrolase</keyword>
<evidence type="ECO:0000256" key="10">
    <source>
        <dbReference type="ARBA" id="ARBA00022842"/>
    </source>
</evidence>
<dbReference type="InterPro" id="IPR000953">
    <property type="entry name" value="Chromo/chromo_shadow_dom"/>
</dbReference>
<comment type="subunit">
    <text evidence="1">Component of the NuA4 histone acetyltransferase complex.</text>
</comment>
<dbReference type="GO" id="GO:0006310">
    <property type="term" value="P:DNA recombination"/>
    <property type="evidence" value="ECO:0007669"/>
    <property type="project" value="UniProtKB-KW"/>
</dbReference>
<feature type="domain" description="CCHC-type" evidence="20">
    <location>
        <begin position="260"/>
        <end position="275"/>
    </location>
</feature>
<feature type="region of interest" description="Disordered" evidence="18">
    <location>
        <begin position="466"/>
        <end position="500"/>
    </location>
</feature>
<dbReference type="SUPFAM" id="SSF56672">
    <property type="entry name" value="DNA/RNA polymerases"/>
    <property type="match status" value="1"/>
</dbReference>
<dbReference type="Gene3D" id="2.40.50.40">
    <property type="match status" value="1"/>
</dbReference>
<organism evidence="21 22">
    <name type="scientific">Lasallia pustulata</name>
    <dbReference type="NCBI Taxonomy" id="136370"/>
    <lineage>
        <taxon>Eukaryota</taxon>
        <taxon>Fungi</taxon>
        <taxon>Dikarya</taxon>
        <taxon>Ascomycota</taxon>
        <taxon>Pezizomycotina</taxon>
        <taxon>Lecanoromycetes</taxon>
        <taxon>OSLEUM clade</taxon>
        <taxon>Umbilicariomycetidae</taxon>
        <taxon>Umbilicariales</taxon>
        <taxon>Umbilicariaceae</taxon>
        <taxon>Lasallia</taxon>
    </lineage>
</organism>
<dbReference type="InterPro" id="IPR043128">
    <property type="entry name" value="Rev_trsase/Diguanyl_cyclase"/>
</dbReference>
<dbReference type="SUPFAM" id="SSF57756">
    <property type="entry name" value="Retrovirus zinc finger-like domains"/>
    <property type="match status" value="1"/>
</dbReference>
<keyword evidence="8" id="KW-0255">Endonuclease</keyword>